<sequence length="366" mass="39027">MNSTAHHADLQDPATASNGQGEEISLAAARIAAFRHVFARTLLSPPDASRGHPCHSSADSTSRMQAPLPTDVPLPRMPPPNMPAMPLQWTSEQEPCGGEPSMGGERNARQPRAQLSPSTGDTRPLRRGAAETASTAPSAAAAPPAAPQRFRAGADGMGPRGYPASSTQGPPGDPTRPGQLAQPPGPAAASPVPPASSAGGERGAHGPSAGAGRSPPWRGPPSPGHRRSLRPGETTLLVRNIPARYSQDQLMDEWRLVGHVDLFFVPCNMRGRMSLGHAIVNFTSHEAADRFAQEWHGQLLEFARRARPLEVSRSRIQGFQPSLEHIAQSARRVFSRRARLPLIFEGSLMLDSRQLLMECLPPGSTP</sequence>
<dbReference type="SUPFAM" id="SSF54928">
    <property type="entry name" value="RNA-binding domain, RBD"/>
    <property type="match status" value="1"/>
</dbReference>
<dbReference type="InterPro" id="IPR012677">
    <property type="entry name" value="Nucleotide-bd_a/b_plait_sf"/>
</dbReference>
<protein>
    <recommendedName>
        <fullName evidence="3">RRM domain-containing protein</fullName>
    </recommendedName>
</protein>
<organism evidence="4">
    <name type="scientific">Alexandrium monilatum</name>
    <dbReference type="NCBI Taxonomy" id="311494"/>
    <lineage>
        <taxon>Eukaryota</taxon>
        <taxon>Sar</taxon>
        <taxon>Alveolata</taxon>
        <taxon>Dinophyceae</taxon>
        <taxon>Gonyaulacales</taxon>
        <taxon>Pyrocystaceae</taxon>
        <taxon>Alexandrium</taxon>
    </lineage>
</organism>
<dbReference type="PROSITE" id="PS50102">
    <property type="entry name" value="RRM"/>
    <property type="match status" value="1"/>
</dbReference>
<feature type="compositionally biased region" description="Pro residues" evidence="2">
    <location>
        <begin position="70"/>
        <end position="83"/>
    </location>
</feature>
<feature type="region of interest" description="Disordered" evidence="2">
    <location>
        <begin position="44"/>
        <end position="235"/>
    </location>
</feature>
<dbReference type="GO" id="GO:0003723">
    <property type="term" value="F:RNA binding"/>
    <property type="evidence" value="ECO:0007669"/>
    <property type="project" value="UniProtKB-UniRule"/>
</dbReference>
<dbReference type="AlphaFoldDB" id="A0A7S4S359"/>
<gene>
    <name evidence="4" type="ORF">AMON00008_LOCUS44325</name>
</gene>
<evidence type="ECO:0000256" key="1">
    <source>
        <dbReference type="PROSITE-ProRule" id="PRU00176"/>
    </source>
</evidence>
<dbReference type="InterPro" id="IPR035979">
    <property type="entry name" value="RBD_domain_sf"/>
</dbReference>
<evidence type="ECO:0000313" key="4">
    <source>
        <dbReference type="EMBL" id="CAE4633061.1"/>
    </source>
</evidence>
<reference evidence="4" key="1">
    <citation type="submission" date="2021-01" db="EMBL/GenBank/DDBJ databases">
        <authorList>
            <person name="Corre E."/>
            <person name="Pelletier E."/>
            <person name="Niang G."/>
            <person name="Scheremetjew M."/>
            <person name="Finn R."/>
            <person name="Kale V."/>
            <person name="Holt S."/>
            <person name="Cochrane G."/>
            <person name="Meng A."/>
            <person name="Brown T."/>
            <person name="Cohen L."/>
        </authorList>
    </citation>
    <scope>NUCLEOTIDE SEQUENCE</scope>
    <source>
        <strain evidence="4">CCMP3105</strain>
    </source>
</reference>
<dbReference type="Pfam" id="PF04059">
    <property type="entry name" value="RRM_2"/>
    <property type="match status" value="1"/>
</dbReference>
<feature type="compositionally biased region" description="Pro residues" evidence="2">
    <location>
        <begin position="183"/>
        <end position="194"/>
    </location>
</feature>
<dbReference type="InterPro" id="IPR000504">
    <property type="entry name" value="RRM_dom"/>
</dbReference>
<proteinExistence type="predicted"/>
<evidence type="ECO:0000256" key="2">
    <source>
        <dbReference type="SAM" id="MobiDB-lite"/>
    </source>
</evidence>
<dbReference type="EMBL" id="HBNR01062851">
    <property type="protein sequence ID" value="CAE4633061.1"/>
    <property type="molecule type" value="Transcribed_RNA"/>
</dbReference>
<dbReference type="Gene3D" id="3.30.70.330">
    <property type="match status" value="1"/>
</dbReference>
<evidence type="ECO:0000259" key="3">
    <source>
        <dbReference type="PROSITE" id="PS50102"/>
    </source>
</evidence>
<keyword evidence="1" id="KW-0694">RNA-binding</keyword>
<dbReference type="InterPro" id="IPR007201">
    <property type="entry name" value="Mei2-like_Rrm_C"/>
</dbReference>
<accession>A0A7S4S359</accession>
<feature type="compositionally biased region" description="Low complexity" evidence="2">
    <location>
        <begin position="130"/>
        <end position="143"/>
    </location>
</feature>
<name>A0A7S4S359_9DINO</name>
<feature type="domain" description="RRM" evidence="3">
    <location>
        <begin position="234"/>
        <end position="316"/>
    </location>
</feature>